<accession>A0A368FS15</accession>
<evidence type="ECO:0000313" key="2">
    <source>
        <dbReference type="Proteomes" id="UP000252519"/>
    </source>
</evidence>
<reference evidence="1 2" key="1">
    <citation type="submission" date="2014-10" db="EMBL/GenBank/DDBJ databases">
        <title>Draft genome of the hookworm Ancylostoma caninum.</title>
        <authorList>
            <person name="Mitreva M."/>
        </authorList>
    </citation>
    <scope>NUCLEOTIDE SEQUENCE [LARGE SCALE GENOMIC DNA]</scope>
    <source>
        <strain evidence="1 2">Baltimore</strain>
    </source>
</reference>
<proteinExistence type="predicted"/>
<dbReference type="AlphaFoldDB" id="A0A368FS15"/>
<sequence>MSNSSASLHIHETRMTFEAMVHDQETCLEFNAIMKR</sequence>
<gene>
    <name evidence="1" type="ORF">ANCCAN_19863</name>
</gene>
<dbReference type="EMBL" id="JOJR01000801">
    <property type="protein sequence ID" value="RCN34288.1"/>
    <property type="molecule type" value="Genomic_DNA"/>
</dbReference>
<evidence type="ECO:0000313" key="1">
    <source>
        <dbReference type="EMBL" id="RCN34288.1"/>
    </source>
</evidence>
<comment type="caution">
    <text evidence="1">The sequence shown here is derived from an EMBL/GenBank/DDBJ whole genome shotgun (WGS) entry which is preliminary data.</text>
</comment>
<dbReference type="Proteomes" id="UP000252519">
    <property type="component" value="Unassembled WGS sequence"/>
</dbReference>
<organism evidence="1 2">
    <name type="scientific">Ancylostoma caninum</name>
    <name type="common">Dog hookworm</name>
    <dbReference type="NCBI Taxonomy" id="29170"/>
    <lineage>
        <taxon>Eukaryota</taxon>
        <taxon>Metazoa</taxon>
        <taxon>Ecdysozoa</taxon>
        <taxon>Nematoda</taxon>
        <taxon>Chromadorea</taxon>
        <taxon>Rhabditida</taxon>
        <taxon>Rhabditina</taxon>
        <taxon>Rhabditomorpha</taxon>
        <taxon>Strongyloidea</taxon>
        <taxon>Ancylostomatidae</taxon>
        <taxon>Ancylostomatinae</taxon>
        <taxon>Ancylostoma</taxon>
    </lineage>
</organism>
<name>A0A368FS15_ANCCA</name>
<protein>
    <submittedName>
        <fullName evidence="1">Uncharacterized protein</fullName>
    </submittedName>
</protein>
<dbReference type="OrthoDB" id="10442218at2759"/>
<keyword evidence="2" id="KW-1185">Reference proteome</keyword>